<protein>
    <submittedName>
        <fullName evidence="3">Superoxide dismutase family protein</fullName>
    </submittedName>
</protein>
<keyword evidence="4" id="KW-1185">Reference proteome</keyword>
<dbReference type="Proteomes" id="UP000598146">
    <property type="component" value="Unassembled WGS sequence"/>
</dbReference>
<evidence type="ECO:0000256" key="1">
    <source>
        <dbReference type="ARBA" id="ARBA00010457"/>
    </source>
</evidence>
<dbReference type="InterPro" id="IPR036423">
    <property type="entry name" value="SOD-like_Cu/Zn_dom_sf"/>
</dbReference>
<comment type="caution">
    <text evidence="3">The sequence shown here is derived from an EMBL/GenBank/DDBJ whole genome shotgun (WGS) entry which is preliminary data.</text>
</comment>
<evidence type="ECO:0000259" key="2">
    <source>
        <dbReference type="Pfam" id="PF00080"/>
    </source>
</evidence>
<dbReference type="InterPro" id="IPR001424">
    <property type="entry name" value="SOD_Cu_Zn_dom"/>
</dbReference>
<dbReference type="SUPFAM" id="SSF49329">
    <property type="entry name" value="Cu,Zn superoxide dismutase-like"/>
    <property type="match status" value="1"/>
</dbReference>
<dbReference type="GO" id="GO:0006801">
    <property type="term" value="P:superoxide metabolic process"/>
    <property type="evidence" value="ECO:0007669"/>
    <property type="project" value="InterPro"/>
</dbReference>
<gene>
    <name evidence="3" type="ORF">I4J89_19450</name>
</gene>
<name>A0A931C929_9ACTN</name>
<comment type="similarity">
    <text evidence="1">Belongs to the Cu-Zn superoxide dismutase family.</text>
</comment>
<dbReference type="AlphaFoldDB" id="A0A931C929"/>
<dbReference type="GO" id="GO:0046872">
    <property type="term" value="F:metal ion binding"/>
    <property type="evidence" value="ECO:0007669"/>
    <property type="project" value="InterPro"/>
</dbReference>
<dbReference type="EMBL" id="JADQTO010000008">
    <property type="protein sequence ID" value="MBG0563627.1"/>
    <property type="molecule type" value="Genomic_DNA"/>
</dbReference>
<reference evidence="3" key="1">
    <citation type="submission" date="2020-11" db="EMBL/GenBank/DDBJ databases">
        <title>Isolation and identification of active actinomycetes.</title>
        <authorList>
            <person name="Sun X."/>
        </authorList>
    </citation>
    <scope>NUCLEOTIDE SEQUENCE</scope>
    <source>
        <strain evidence="3">NEAU-A11</strain>
    </source>
</reference>
<dbReference type="Gene3D" id="2.60.40.200">
    <property type="entry name" value="Superoxide dismutase, copper/zinc binding domain"/>
    <property type="match status" value="1"/>
</dbReference>
<dbReference type="RefSeq" id="WP_196415399.1">
    <property type="nucleotide sequence ID" value="NZ_JADQTO010000008.1"/>
</dbReference>
<proteinExistence type="inferred from homology"/>
<dbReference type="Pfam" id="PF00080">
    <property type="entry name" value="Sod_Cu"/>
    <property type="match status" value="1"/>
</dbReference>
<evidence type="ECO:0000313" key="3">
    <source>
        <dbReference type="EMBL" id="MBG0563627.1"/>
    </source>
</evidence>
<accession>A0A931C929</accession>
<organism evidence="3 4">
    <name type="scientific">Actinoplanes aureus</name>
    <dbReference type="NCBI Taxonomy" id="2792083"/>
    <lineage>
        <taxon>Bacteria</taxon>
        <taxon>Bacillati</taxon>
        <taxon>Actinomycetota</taxon>
        <taxon>Actinomycetes</taxon>
        <taxon>Micromonosporales</taxon>
        <taxon>Micromonosporaceae</taxon>
        <taxon>Actinoplanes</taxon>
    </lineage>
</organism>
<sequence>MNSLLLLLAALTAGTPAPPPPVYQPGPVTVGTFRAWSEATPAVTYDTAAVPEGATGKLTVKGTTVRLKVTGLVPGRAYGAHLHVNPCTDKPAEAGPHYQHKIDPVQPSVDPRYANPRNEVWLDFTAGADGTGRATSVQRWHFNNSRPPWSMVLHAERTHTKPGEAGTAGARLACLTRTAVSAYEKTGGRL</sequence>
<evidence type="ECO:0000313" key="4">
    <source>
        <dbReference type="Proteomes" id="UP000598146"/>
    </source>
</evidence>
<feature type="domain" description="Superoxide dismutase copper/zinc binding" evidence="2">
    <location>
        <begin position="63"/>
        <end position="174"/>
    </location>
</feature>